<feature type="transmembrane region" description="Helical" evidence="4">
    <location>
        <begin position="690"/>
        <end position="712"/>
    </location>
</feature>
<dbReference type="InterPro" id="IPR052047">
    <property type="entry name" value="GH94_Enzymes"/>
</dbReference>
<keyword evidence="4" id="KW-0812">Transmembrane</keyword>
<feature type="transmembrane region" description="Helical" evidence="4">
    <location>
        <begin position="798"/>
        <end position="825"/>
    </location>
</feature>
<keyword evidence="9" id="KW-1185">Reference proteome</keyword>
<dbReference type="STRING" id="663278.Ethha_0428"/>
<keyword evidence="2" id="KW-0808">Transferase</keyword>
<dbReference type="KEGG" id="eha:Ethha_0428"/>
<accession>E6U8M2</accession>
<organism evidence="8 9">
    <name type="scientific">Ethanoligenens harbinense (strain DSM 18485 / JCM 12961 / CGMCC 1.5033 / YUAN-3)</name>
    <dbReference type="NCBI Taxonomy" id="663278"/>
    <lineage>
        <taxon>Bacteria</taxon>
        <taxon>Bacillati</taxon>
        <taxon>Bacillota</taxon>
        <taxon>Clostridia</taxon>
        <taxon>Eubacteriales</taxon>
        <taxon>Oscillospiraceae</taxon>
        <taxon>Ethanoligenens</taxon>
    </lineage>
</organism>
<name>E6U8M2_ETHHY</name>
<dbReference type="SUPFAM" id="SSF74650">
    <property type="entry name" value="Galactose mutarotase-like"/>
    <property type="match status" value="2"/>
</dbReference>
<dbReference type="PANTHER" id="PTHR37469">
    <property type="entry name" value="CELLOBIONIC ACID PHOSPHORYLASE-RELATED"/>
    <property type="match status" value="1"/>
</dbReference>
<dbReference type="Gene3D" id="1.50.10.10">
    <property type="match status" value="1"/>
</dbReference>
<dbReference type="RefSeq" id="WP_013484394.1">
    <property type="nucleotide sequence ID" value="NC_014828.1"/>
</dbReference>
<keyword evidence="4" id="KW-1133">Transmembrane helix</keyword>
<evidence type="ECO:0000256" key="2">
    <source>
        <dbReference type="ARBA" id="ARBA00022679"/>
    </source>
</evidence>
<evidence type="ECO:0000313" key="8">
    <source>
        <dbReference type="EMBL" id="ADU26013.1"/>
    </source>
</evidence>
<keyword evidence="1" id="KW-0328">Glycosyltransferase</keyword>
<sequence>MEEATRQTMERAAKEAAEYAAPHEQAKASAVRKSLHADLARIRETYKELVYGRAAVAGASEWLFDNYYIFEREGRLVIRALGETEALPCDEAGLPLIHRYAARFCEAAGGRIDTASITAFLSALDQARELESVELAAFPLFLRAALIHRAAEACTRVSQTEADETAVSDAVRTLHFLTTFDFSEIVEQLSRIERILSTDPAGVYPKMDERSRACYRTRLAEIARKRGMPEGQAAELAVSLAQNGASARTRHVGYYILEQELDRPRRHRRGKAYLLTLWLAPLALGLALGLLLGAPWAALPLYLPLWETLRPLLDYVFMKGVPVTQMPRFELDGVIPEGADTLAVISTLLSSTQKVGAFAQKLEQFYMANGRGSIQFGILADLREARLPERPEDKAVVTAAVRAVAKLNRKYGPHFCLFVRARRFCETQGDFAGWERKRGAILELVRFIKGEKTSIITAEGDLAHVRQVKYLITLDADTGLIMDSAADMVAAAMHPLNAPEVDTARGVVTRGYGILAPRIGVDLESAGNTAFSRVMAGCGGVTAYDNAAGDIYQDLFGEGIFAGKGLIHVDAFYQLAGGALPENRILSHDILEGCFLRAGFLSDVELTDGFPARPDAWFSRLHRWVRGDWQNIAFLGRRIPAADGGRRDSPLDGLSRFKLWDNLRRSLTPVLAFVCLISAAFSPLPLALFLVAAAVLSVAGAGLWNALLAVLAGGPSMLSRKYHCKVMPQAVNALAQGALGYLFLPVHAWTALDALCRALWRQHTGKDLLAWTTSAESETRARGGDGLRRFWPAMTAGLLFLFAALSPAAQIAGAFFIAAPLIAWFSGRPARPADDSLRPADKEILRSYTAAMWRYYEDFAGEDDHFLPPDNVQEAPVHAVAHRTSPTNIGLALLATLAARDFGLIDGETLFRRVDSTVSTMERLPKWHGHLYNWYDTRTLAPLHPAYVSTVDSGNLLCCLTALYEGLRDYAAEAPFAPLRVRIRQLMDNTDMAVLYNKRRKLFHIGYDIEKKERSNIYYDLLMSEARLASYYAVARRIVPKRHWGTLGRTLTRQNGYTGPVSWTGTMFEYLMPHLLLPVYEDSLSAETLRFVLYCQKRRVRSHGVPWGISESGFYAFDAALNYQYEAHGVQKLALKRGMDNDLVVSPYSTFLALPFDTANSLRNLERLEKLGLYGRCGFFEAVDFTAARTGGRGAIVKSYMAHHVGMSIVACANALFGGVMQERFLRNSSMRAAQDLLQEKIPSGAVVFHDVPRREIPDKPGRGQFVREEFEQVSPATPRAHTIANGEYTLVLTDCGVSFSLFRGIDLTKRSDDLLRRPAGVFALARVGKKTVCATAAPFYMRDRAVKHTAAFLPDGALYKAETGSWGLSMRVCLHGQAPCEARALELSNTGSRAVSADLLVYLEPLLAKTADEAAHPAFSRLFLRAAYREDTHVLLFARRPRGTELPAFLAVGFAELDTPFTFELDRTALLTRPDGIASLAGAFDAPFSRRTGAVPDAAAALRLRLNAPAHGKKSVTLLLAAANTDEEAEARLIEARREGFHAILRDAAGKNGSGIESRLAALILPQILFLAEDGDSERAEAKARNRMGQPGLWSLGISGDLPLILFPFHGASEQLDAYVRTHRALRLQGITCDLAITYREGGDYARPQADGIKAVLKTCGSDYLIGARGGVHLVNLSHHPEETGTLLRAVACHIARPSARPAFTPYAAAPLRAPKPSGGDAPAFPFYAGGFVGSDVLIPHGQETPPAPWCHILANQTFGTLVSDRALGCTWAVNAHENKLTPWLNDPVSDNRGELLLLRLGRHIYDLCANARVTFTRNEARYDCEVEELSISLQVHIPGNLMAKTLTVELANAGNRPVPYEIAYYTEPVCGAHLGTRRCLTVQQQNDAVLLCNPWATVSGVGVLAAQGKSALVTGRAAFLAGDWSGAGAHAPGSCAALVQHGTLEPGKRKALAFTLGWGAREQAALDIARMALQLTTPESNDMGGAETPAPEHHVPAAVFAEMEAAAPLAPAVLTGTAATDTDMATADPPLTPPASQAPAYRGQPPYTDDEIEVETPDEPLNRLMSVLRRQFLSARILGRTGFYQCGGAWGFRDQLQDCGAALLLDPRLVKAHIFRCAAHQFREGDVMHWWHQLPPCDGGARGVRTRISDDLLWLPLTVCDYLEKTGDSRVLATVIHYLDGPLLEQTESDRYFAPGRSDEQENVYGHCVRAIERASAFGAHGLPLFGAGDWNDGMNLVGAGGKGESVWLALFLAHVLDRFAPICRGMHDDARAETYTARAQALREAVDTHCWDGAWYLRGFYDDGAPLGGKTCDECKIDILPQAFAAIADMPDAGRRRQALDSMLEHLADGRLKLVKLFTPPFDHGMHNPGYIRSYPPGIRENGGQYTHGAVWAALGLLSDGRADDAWRILQWLNPVGRALDAGQARIYRLEPYAMAGDISSNLAIEGRGGWSLYTGAAGWYYRVVLEHLLGLHIRAKELTISPSLPSDWNGFSAHLRLRGSDISLRVKKGGAPGLTVNGDKVKAIPLDGRTHTVRLGI</sequence>
<dbReference type="InterPro" id="IPR008928">
    <property type="entry name" value="6-hairpin_glycosidase_sf"/>
</dbReference>
<dbReference type="Gene3D" id="1.50.10.140">
    <property type="match status" value="1"/>
</dbReference>
<feature type="transmembrane region" description="Helical" evidence="4">
    <location>
        <begin position="666"/>
        <end position="684"/>
    </location>
</feature>
<evidence type="ECO:0000256" key="1">
    <source>
        <dbReference type="ARBA" id="ARBA00022676"/>
    </source>
</evidence>
<evidence type="ECO:0000256" key="4">
    <source>
        <dbReference type="SAM" id="Phobius"/>
    </source>
</evidence>
<dbReference type="Gene3D" id="2.60.420.10">
    <property type="entry name" value="Maltose phosphorylase, domain 3"/>
    <property type="match status" value="1"/>
</dbReference>
<dbReference type="InterPro" id="IPR037018">
    <property type="entry name" value="GH65_N"/>
</dbReference>
<evidence type="ECO:0000259" key="7">
    <source>
        <dbReference type="Pfam" id="PF17167"/>
    </source>
</evidence>
<dbReference type="PANTHER" id="PTHR37469:SF2">
    <property type="entry name" value="CELLOBIONIC ACID PHOSPHORYLASE"/>
    <property type="match status" value="1"/>
</dbReference>
<dbReference type="InterPro" id="IPR012341">
    <property type="entry name" value="6hp_glycosidase-like_sf"/>
</dbReference>
<feature type="domain" description="Glycosyl hydrolase 94 supersandwich" evidence="5">
    <location>
        <begin position="1744"/>
        <end position="1972"/>
    </location>
</feature>
<dbReference type="Pfam" id="PF10091">
    <property type="entry name" value="Glycoamylase"/>
    <property type="match status" value="1"/>
</dbReference>
<dbReference type="InterPro" id="IPR019282">
    <property type="entry name" value="Glycoamylase-like_cons_dom"/>
</dbReference>
<proteinExistence type="predicted"/>
<dbReference type="EMBL" id="CP002400">
    <property type="protein sequence ID" value="ADU26013.1"/>
    <property type="molecule type" value="Genomic_DNA"/>
</dbReference>
<feature type="domain" description="Glycosyl hydrolase 94 supersandwich" evidence="5">
    <location>
        <begin position="1272"/>
        <end position="1533"/>
    </location>
</feature>
<feature type="region of interest" description="Disordered" evidence="3">
    <location>
        <begin position="2024"/>
        <end position="2049"/>
    </location>
</feature>
<dbReference type="InterPro" id="IPR011013">
    <property type="entry name" value="Gal_mutarotase_sf_dom"/>
</dbReference>
<feature type="domain" description="Glycosyl hydrolase 94 catalytic" evidence="7">
    <location>
        <begin position="2053"/>
        <end position="2474"/>
    </location>
</feature>
<keyword evidence="4" id="KW-0472">Membrane</keyword>
<reference evidence="8 9" key="1">
    <citation type="submission" date="2010-12" db="EMBL/GenBank/DDBJ databases">
        <title>Complete sequence of Ethanoligenens harbinense YUAN-3.</title>
        <authorList>
            <person name="Lucas S."/>
            <person name="Copeland A."/>
            <person name="Lapidus A."/>
            <person name="Cheng J.-F."/>
            <person name="Bruce D."/>
            <person name="Goodwin L."/>
            <person name="Pitluck S."/>
            <person name="Chertkov O."/>
            <person name="Misra M."/>
            <person name="Detter J.C."/>
            <person name="Han C."/>
            <person name="Tapia R."/>
            <person name="Land M."/>
            <person name="Hauser L."/>
            <person name="Jeffries C."/>
            <person name="Kyrpides N."/>
            <person name="Ivanova N."/>
            <person name="Mikhailova N."/>
            <person name="Wang A."/>
            <person name="Mouttaki H."/>
            <person name="He Z."/>
            <person name="Zhou J."/>
            <person name="Hemme C.L."/>
            <person name="Woyke T."/>
        </authorList>
    </citation>
    <scope>NUCLEOTIDE SEQUENCE [LARGE SCALE GENOMIC DNA]</scope>
    <source>
        <strain evidence="9">DSM 18485 / JCM 12961 / CGMCC 1.5033 / YUAN-3</strain>
    </source>
</reference>
<feature type="transmembrane region" description="Helical" evidence="4">
    <location>
        <begin position="272"/>
        <end position="293"/>
    </location>
</feature>
<gene>
    <name evidence="8" type="ordered locus">Ethha_0428</name>
</gene>
<dbReference type="GO" id="GO:0005975">
    <property type="term" value="P:carbohydrate metabolic process"/>
    <property type="evidence" value="ECO:0007669"/>
    <property type="project" value="InterPro"/>
</dbReference>
<dbReference type="SUPFAM" id="SSF48208">
    <property type="entry name" value="Six-hairpin glycosidases"/>
    <property type="match status" value="1"/>
</dbReference>
<protein>
    <submittedName>
        <fullName evidence="8">Carbohydrate binding protein</fullName>
    </submittedName>
</protein>
<dbReference type="Pfam" id="PF06165">
    <property type="entry name" value="GH94_b-supersand"/>
    <property type="match status" value="2"/>
</dbReference>
<evidence type="ECO:0000313" key="9">
    <source>
        <dbReference type="Proteomes" id="UP000001551"/>
    </source>
</evidence>
<dbReference type="GO" id="GO:0016757">
    <property type="term" value="F:glycosyltransferase activity"/>
    <property type="evidence" value="ECO:0007669"/>
    <property type="project" value="UniProtKB-KW"/>
</dbReference>
<dbReference type="HOGENOM" id="CLU_000646_0_0_9"/>
<dbReference type="Pfam" id="PF17167">
    <property type="entry name" value="Glyco_hydro_94"/>
    <property type="match status" value="1"/>
</dbReference>
<evidence type="ECO:0000259" key="5">
    <source>
        <dbReference type="Pfam" id="PF06165"/>
    </source>
</evidence>
<dbReference type="SMART" id="SM01068">
    <property type="entry name" value="CBM_X"/>
    <property type="match status" value="2"/>
</dbReference>
<dbReference type="InterPro" id="IPR033432">
    <property type="entry name" value="GH94_catalytic"/>
</dbReference>
<dbReference type="Proteomes" id="UP000001551">
    <property type="component" value="Chromosome"/>
</dbReference>
<dbReference type="InterPro" id="IPR010383">
    <property type="entry name" value="Glyco_hydrolase_94_b-supersand"/>
</dbReference>
<dbReference type="eggNOG" id="COG3459">
    <property type="taxonomic scope" value="Bacteria"/>
</dbReference>
<dbReference type="GO" id="GO:0030246">
    <property type="term" value="F:carbohydrate binding"/>
    <property type="evidence" value="ECO:0007669"/>
    <property type="project" value="InterPro"/>
</dbReference>
<feature type="domain" description="Glycoamylase-like" evidence="6">
    <location>
        <begin position="1042"/>
        <end position="1225"/>
    </location>
</feature>
<dbReference type="Gene3D" id="2.70.98.40">
    <property type="entry name" value="Glycoside hydrolase, family 65, N-terminal domain"/>
    <property type="match status" value="2"/>
</dbReference>
<evidence type="ECO:0000256" key="3">
    <source>
        <dbReference type="SAM" id="MobiDB-lite"/>
    </source>
</evidence>
<evidence type="ECO:0000259" key="6">
    <source>
        <dbReference type="Pfam" id="PF10091"/>
    </source>
</evidence>